<keyword evidence="3" id="KW-1185">Reference proteome</keyword>
<dbReference type="SUPFAM" id="SSF52833">
    <property type="entry name" value="Thioredoxin-like"/>
    <property type="match status" value="1"/>
</dbReference>
<dbReference type="RefSeq" id="WP_119275532.1">
    <property type="nucleotide sequence ID" value="NZ_QWLA01000002.1"/>
</dbReference>
<dbReference type="InterPro" id="IPR012336">
    <property type="entry name" value="Thioredoxin-like_fold"/>
</dbReference>
<dbReference type="Proteomes" id="UP000265341">
    <property type="component" value="Unassembled WGS sequence"/>
</dbReference>
<organism evidence="2 3">
    <name type="scientific">Calidithermus roseus</name>
    <dbReference type="NCBI Taxonomy" id="1644118"/>
    <lineage>
        <taxon>Bacteria</taxon>
        <taxon>Thermotogati</taxon>
        <taxon>Deinococcota</taxon>
        <taxon>Deinococci</taxon>
        <taxon>Thermales</taxon>
        <taxon>Thermaceae</taxon>
        <taxon>Calidithermus</taxon>
    </lineage>
</organism>
<dbReference type="Pfam" id="PF13192">
    <property type="entry name" value="Thioredoxin_3"/>
    <property type="match status" value="1"/>
</dbReference>
<dbReference type="AlphaFoldDB" id="A0A399F189"/>
<name>A0A399F189_9DEIN</name>
<dbReference type="Gene3D" id="3.40.30.10">
    <property type="entry name" value="Glutaredoxin"/>
    <property type="match status" value="1"/>
</dbReference>
<feature type="domain" description="Thioredoxin-like fold" evidence="1">
    <location>
        <begin position="1"/>
        <end position="77"/>
    </location>
</feature>
<proteinExistence type="predicted"/>
<evidence type="ECO:0000313" key="3">
    <source>
        <dbReference type="Proteomes" id="UP000265341"/>
    </source>
</evidence>
<reference evidence="2 3" key="1">
    <citation type="submission" date="2018-08" db="EMBL/GenBank/DDBJ databases">
        <title>Meiothermus roseus NBRC 110900 genome sequencing project.</title>
        <authorList>
            <person name="Da Costa M.S."/>
            <person name="Albuquerque L."/>
            <person name="Raposo P."/>
            <person name="Froufe H.J.C."/>
            <person name="Barroso C.S."/>
            <person name="Egas C."/>
        </authorList>
    </citation>
    <scope>NUCLEOTIDE SEQUENCE [LARGE SCALE GENOMIC DNA]</scope>
    <source>
        <strain evidence="2 3">NBRC 110900</strain>
    </source>
</reference>
<gene>
    <name evidence="2" type="ORF">Mrose_00153</name>
</gene>
<protein>
    <submittedName>
        <fullName evidence="2">Redox-active disulfide protein 1</fullName>
    </submittedName>
</protein>
<comment type="caution">
    <text evidence="2">The sequence shown here is derived from an EMBL/GenBank/DDBJ whole genome shotgun (WGS) entry which is preliminary data.</text>
</comment>
<evidence type="ECO:0000313" key="2">
    <source>
        <dbReference type="EMBL" id="RIH89565.1"/>
    </source>
</evidence>
<sequence length="87" mass="9615">MKVELFSAGCRLCQRAEEMLQHHFPQVDWIIHRAAECRDGSCCALAEQYGVRAVPSLVVDGQVVLVGLPGPQELARLREVLSRGASR</sequence>
<dbReference type="OrthoDB" id="9800630at2"/>
<dbReference type="EMBL" id="QWLA01000002">
    <property type="protein sequence ID" value="RIH89565.1"/>
    <property type="molecule type" value="Genomic_DNA"/>
</dbReference>
<dbReference type="InterPro" id="IPR036249">
    <property type="entry name" value="Thioredoxin-like_sf"/>
</dbReference>
<evidence type="ECO:0000259" key="1">
    <source>
        <dbReference type="Pfam" id="PF13192"/>
    </source>
</evidence>
<accession>A0A399F189</accession>